<keyword evidence="12" id="KW-0472">Membrane</keyword>
<dbReference type="GO" id="GO:0045271">
    <property type="term" value="C:respiratory chain complex I"/>
    <property type="evidence" value="ECO:0007669"/>
    <property type="project" value="UniProtKB-ARBA"/>
</dbReference>
<evidence type="ECO:0000256" key="6">
    <source>
        <dbReference type="ARBA" id="ARBA00022448"/>
    </source>
</evidence>
<evidence type="ECO:0000256" key="12">
    <source>
        <dbReference type="ARBA" id="ARBA00023136"/>
    </source>
</evidence>
<comment type="similarity">
    <text evidence="3">Belongs to the complex I NDUFA2 subunit family.</text>
</comment>
<dbReference type="EMBL" id="QCYY01001803">
    <property type="protein sequence ID" value="ROT75190.1"/>
    <property type="molecule type" value="Genomic_DNA"/>
</dbReference>
<keyword evidence="9" id="KW-0249">Electron transport</keyword>
<dbReference type="GO" id="GO:0005743">
    <property type="term" value="C:mitochondrial inner membrane"/>
    <property type="evidence" value="ECO:0007669"/>
    <property type="project" value="UniProtKB-SubCell"/>
</dbReference>
<evidence type="ECO:0000256" key="15">
    <source>
        <dbReference type="ARBA" id="ARBA00032513"/>
    </source>
</evidence>
<evidence type="ECO:0000256" key="3">
    <source>
        <dbReference type="ARBA" id="ARBA00008939"/>
    </source>
</evidence>
<dbReference type="Pfam" id="PF05047">
    <property type="entry name" value="L51_S25_CI-B8"/>
    <property type="match status" value="1"/>
</dbReference>
<comment type="caution">
    <text evidence="18">The sequence shown here is derived from an EMBL/GenBank/DDBJ whole genome shotgun (WGS) entry which is preliminary data.</text>
</comment>
<feature type="disulfide bond" description="Redox-active" evidence="16">
    <location>
        <begin position="21"/>
        <end position="55"/>
    </location>
</feature>
<dbReference type="PIRSF" id="PIRSF005822">
    <property type="entry name" value="NDUA2"/>
    <property type="match status" value="1"/>
</dbReference>
<evidence type="ECO:0000256" key="7">
    <source>
        <dbReference type="ARBA" id="ARBA00022660"/>
    </source>
</evidence>
<organism evidence="18 19">
    <name type="scientific">Penaeus vannamei</name>
    <name type="common">Whiteleg shrimp</name>
    <name type="synonym">Litopenaeus vannamei</name>
    <dbReference type="NCBI Taxonomy" id="6689"/>
    <lineage>
        <taxon>Eukaryota</taxon>
        <taxon>Metazoa</taxon>
        <taxon>Ecdysozoa</taxon>
        <taxon>Arthropoda</taxon>
        <taxon>Crustacea</taxon>
        <taxon>Multicrustacea</taxon>
        <taxon>Malacostraca</taxon>
        <taxon>Eumalacostraca</taxon>
        <taxon>Eucarida</taxon>
        <taxon>Decapoda</taxon>
        <taxon>Dendrobranchiata</taxon>
        <taxon>Penaeoidea</taxon>
        <taxon>Penaeidae</taxon>
        <taxon>Penaeus</taxon>
    </lineage>
</organism>
<dbReference type="SUPFAM" id="SSF52833">
    <property type="entry name" value="Thioredoxin-like"/>
    <property type="match status" value="1"/>
</dbReference>
<keyword evidence="6" id="KW-0813">Transport</keyword>
<evidence type="ECO:0000256" key="11">
    <source>
        <dbReference type="ARBA" id="ARBA00023128"/>
    </source>
</evidence>
<keyword evidence="8" id="KW-0999">Mitochondrion inner membrane</keyword>
<dbReference type="Proteomes" id="UP000283509">
    <property type="component" value="Unassembled WGS sequence"/>
</dbReference>
<evidence type="ECO:0000256" key="13">
    <source>
        <dbReference type="ARBA" id="ARBA00023157"/>
    </source>
</evidence>
<evidence type="ECO:0000256" key="16">
    <source>
        <dbReference type="PIRSR" id="PIRSR005822-1"/>
    </source>
</evidence>
<dbReference type="STRING" id="6689.A0A423TFC8"/>
<evidence type="ECO:0000256" key="14">
    <source>
        <dbReference type="ARBA" id="ARBA00031441"/>
    </source>
</evidence>
<evidence type="ECO:0000256" key="2">
    <source>
        <dbReference type="ARBA" id="ARBA00004443"/>
    </source>
</evidence>
<feature type="domain" description="Ribosomal protein/NADH dehydrogenase" evidence="17">
    <location>
        <begin position="22"/>
        <end position="94"/>
    </location>
</feature>
<keyword evidence="7" id="KW-0679">Respiratory chain</keyword>
<evidence type="ECO:0000313" key="18">
    <source>
        <dbReference type="EMBL" id="ROT75190.1"/>
    </source>
</evidence>
<dbReference type="InterPro" id="IPR016464">
    <property type="entry name" value="NADH_Ub_cplx-1_asu_su-2"/>
</dbReference>
<comment type="function">
    <text evidence="1">Accessory subunit of the mitochondrial membrane respiratory chain NADH dehydrogenase (Complex I), that is believed not to be involved in catalysis. Complex I functions in the transfer of electrons from NADH to the respiratory chain. The immediate electron acceptor for the enzyme is believed to be ubiquinone.</text>
</comment>
<dbReference type="FunFam" id="3.40.30.10:FF:000127">
    <property type="entry name" value="NADH dehydrogenase [ubiquinone] 1 alpha subcomplex subunit 2"/>
    <property type="match status" value="1"/>
</dbReference>
<evidence type="ECO:0000256" key="1">
    <source>
        <dbReference type="ARBA" id="ARBA00003195"/>
    </source>
</evidence>
<dbReference type="OrthoDB" id="10250268at2759"/>
<accession>A0A423TFC8</accession>
<evidence type="ECO:0000256" key="9">
    <source>
        <dbReference type="ARBA" id="ARBA00022982"/>
    </source>
</evidence>
<evidence type="ECO:0000256" key="8">
    <source>
        <dbReference type="ARBA" id="ARBA00022792"/>
    </source>
</evidence>
<comment type="subunit">
    <text evidence="4">Complex I is composed of 45 different subunits.</text>
</comment>
<dbReference type="PANTHER" id="PTHR12878:SF0">
    <property type="entry name" value="NADH DEHYDROGENASE [UBIQUINONE] 1 ALPHA SUBCOMPLEX SUBUNIT 2"/>
    <property type="match status" value="1"/>
</dbReference>
<dbReference type="InterPro" id="IPR036249">
    <property type="entry name" value="Thioredoxin-like_sf"/>
</dbReference>
<evidence type="ECO:0000259" key="17">
    <source>
        <dbReference type="SMART" id="SM00916"/>
    </source>
</evidence>
<keyword evidence="11" id="KW-0496">Mitochondrion</keyword>
<protein>
    <recommendedName>
        <fullName evidence="5">NADH dehydrogenase [ubiquinone] 1 alpha subcomplex subunit 2</fullName>
    </recommendedName>
    <alternativeName>
        <fullName evidence="14">Complex I-B8</fullName>
    </alternativeName>
    <alternativeName>
        <fullName evidence="15">NADH-ubiquinone oxidoreductase B8 subunit</fullName>
    </alternativeName>
</protein>
<sequence length="94" mass="10150">MAARAATKLAPPLRELRIHLCQRSAASQGVRDFIESSYVALKQANPKFPILIRECSGVQPKAWARYDLGKEASVSLEGLSSGQVGEAIQKLAQA</sequence>
<evidence type="ECO:0000256" key="4">
    <source>
        <dbReference type="ARBA" id="ARBA00011533"/>
    </source>
</evidence>
<evidence type="ECO:0000256" key="10">
    <source>
        <dbReference type="ARBA" id="ARBA00022990"/>
    </source>
</evidence>
<evidence type="ECO:0000313" key="19">
    <source>
        <dbReference type="Proteomes" id="UP000283509"/>
    </source>
</evidence>
<keyword evidence="19" id="KW-1185">Reference proteome</keyword>
<proteinExistence type="inferred from homology"/>
<dbReference type="SMART" id="SM00916">
    <property type="entry name" value="L51_S25_CI-B8"/>
    <property type="match status" value="1"/>
</dbReference>
<gene>
    <name evidence="18" type="ORF">C7M84_006274</name>
</gene>
<dbReference type="InterPro" id="IPR007741">
    <property type="entry name" value="Ribosomal_mL43/mS25/NADH_DH"/>
</dbReference>
<dbReference type="PANTHER" id="PTHR12878">
    <property type="entry name" value="NADH-UBIQUINONE OXIDOREDUCTASE B8 SUBUNIT"/>
    <property type="match status" value="1"/>
</dbReference>
<name>A0A423TFC8_PENVA</name>
<reference evidence="18 19" key="2">
    <citation type="submission" date="2019-01" db="EMBL/GenBank/DDBJ databases">
        <title>The decoding of complex shrimp genome reveals the adaptation for benthos swimmer, frequently molting mechanism and breeding impact on genome.</title>
        <authorList>
            <person name="Sun Y."/>
            <person name="Gao Y."/>
            <person name="Yu Y."/>
        </authorList>
    </citation>
    <scope>NUCLEOTIDE SEQUENCE [LARGE SCALE GENOMIC DNA]</scope>
    <source>
        <tissue evidence="18">Muscle</tissue>
    </source>
</reference>
<keyword evidence="10" id="KW-0007">Acetylation</keyword>
<evidence type="ECO:0000256" key="5">
    <source>
        <dbReference type="ARBA" id="ARBA00016394"/>
    </source>
</evidence>
<dbReference type="Gene3D" id="3.40.30.10">
    <property type="entry name" value="Glutaredoxin"/>
    <property type="match status" value="1"/>
</dbReference>
<comment type="subcellular location">
    <subcellularLocation>
        <location evidence="2">Mitochondrion inner membrane</location>
        <topology evidence="2">Peripheral membrane protein</topology>
        <orientation evidence="2">Matrix side</orientation>
    </subcellularLocation>
</comment>
<dbReference type="AlphaFoldDB" id="A0A423TFC8"/>
<keyword evidence="13 16" id="KW-1015">Disulfide bond</keyword>
<reference evidence="18 19" key="1">
    <citation type="submission" date="2018-04" db="EMBL/GenBank/DDBJ databases">
        <authorList>
            <person name="Zhang X."/>
            <person name="Yuan J."/>
            <person name="Li F."/>
            <person name="Xiang J."/>
        </authorList>
    </citation>
    <scope>NUCLEOTIDE SEQUENCE [LARGE SCALE GENOMIC DNA]</scope>
    <source>
        <tissue evidence="18">Muscle</tissue>
    </source>
</reference>